<dbReference type="Proteomes" id="UP000695022">
    <property type="component" value="Unplaced"/>
</dbReference>
<dbReference type="PANTHER" id="PTHR22955">
    <property type="entry name" value="RETROTRANSPOSON"/>
    <property type="match status" value="1"/>
</dbReference>
<protein>
    <submittedName>
        <fullName evidence="3">Uncharacterized protein LOC106813986</fullName>
    </submittedName>
</protein>
<evidence type="ECO:0000313" key="2">
    <source>
        <dbReference type="Proteomes" id="UP000695022"/>
    </source>
</evidence>
<gene>
    <name evidence="3" type="primary">LOC106813986</name>
</gene>
<organism evidence="2 3">
    <name type="scientific">Priapulus caudatus</name>
    <name type="common">Priapulid worm</name>
    <dbReference type="NCBI Taxonomy" id="37621"/>
    <lineage>
        <taxon>Eukaryota</taxon>
        <taxon>Metazoa</taxon>
        <taxon>Ecdysozoa</taxon>
        <taxon>Scalidophora</taxon>
        <taxon>Priapulida</taxon>
        <taxon>Priapulimorpha</taxon>
        <taxon>Priapulimorphida</taxon>
        <taxon>Priapulidae</taxon>
        <taxon>Priapulus</taxon>
    </lineage>
</organism>
<evidence type="ECO:0000256" key="1">
    <source>
        <dbReference type="SAM" id="Coils"/>
    </source>
</evidence>
<accession>A0ABM1ENF6</accession>
<name>A0ABM1ENF6_PRICU</name>
<reference evidence="3" key="1">
    <citation type="submission" date="2025-08" db="UniProtKB">
        <authorList>
            <consortium name="RefSeq"/>
        </authorList>
    </citation>
    <scope>IDENTIFICATION</scope>
</reference>
<dbReference type="RefSeq" id="XP_014673727.1">
    <property type="nucleotide sequence ID" value="XM_014818241.1"/>
</dbReference>
<dbReference type="InterPro" id="IPR005312">
    <property type="entry name" value="DUF1759"/>
</dbReference>
<dbReference type="GeneID" id="106813986"/>
<proteinExistence type="predicted"/>
<evidence type="ECO:0000313" key="3">
    <source>
        <dbReference type="RefSeq" id="XP_014673727.1"/>
    </source>
</evidence>
<feature type="coiled-coil region" evidence="1">
    <location>
        <begin position="5"/>
        <end position="56"/>
    </location>
</feature>
<dbReference type="PANTHER" id="PTHR22955:SF69">
    <property type="entry name" value="REVERSE TRANSCRIPTASE_RETROTRANSPOSON-DERIVED PROTEIN RNASE H-LIKE DOMAIN-CONTAINING PROTEIN"/>
    <property type="match status" value="1"/>
</dbReference>
<sequence>MAQEAKDLKIKRRSAKAKLTRLSNAIQQLLDSDREVDEVTECVKQLELAYQDLQIKHEAYCMLIQDDEEFEKEEVWMKDCQTVFMTMKMQVKDHYKEQATDVKVEGVNEVLASTDTERGGLEIQTRPSPSPQVEATACKVQMERPRLPRFSGDVREYAIFRSDFHHLIDSRYSKRDAITLLRTCLQGTPADLIRGIGNDYDAAWAHLDNIYGDPRFVSDAIVHDLGKFRPLKEGEDARFCDLVHLVRRSYNTLKEVGQTHDMDNSHMLAMVERKMSQEDRKVWFASESVKTAPSFLLMLDWMAGELKINLVDQCKKILSKRQPDRFQLMKDNHACFSCLKKAGREHRMTNCKRRKRCTELVNGAQCAQISLVKQSLAEELNLKGRPISINITKVGGDVEEVHTKFYRMKLQSLDDKRVYGVSAVGLQCINNDIAEVQIEDLAKTFHLNKRNVHRGVVPSTFWWGSTMPTYMKEKPNRKGAW</sequence>
<keyword evidence="2" id="KW-1185">Reference proteome</keyword>
<dbReference type="Pfam" id="PF03564">
    <property type="entry name" value="DUF1759"/>
    <property type="match status" value="1"/>
</dbReference>
<keyword evidence="1" id="KW-0175">Coiled coil</keyword>